<organism evidence="8 9">
    <name type="scientific">Stieleria marina</name>
    <dbReference type="NCBI Taxonomy" id="1930275"/>
    <lineage>
        <taxon>Bacteria</taxon>
        <taxon>Pseudomonadati</taxon>
        <taxon>Planctomycetota</taxon>
        <taxon>Planctomycetia</taxon>
        <taxon>Pirellulales</taxon>
        <taxon>Pirellulaceae</taxon>
        <taxon>Stieleria</taxon>
    </lineage>
</organism>
<keyword evidence="4" id="KW-0804">Transcription</keyword>
<comment type="similarity">
    <text evidence="1">Belongs to the sigma-70 factor family. ECF subfamily.</text>
</comment>
<evidence type="ECO:0000256" key="5">
    <source>
        <dbReference type="SAM" id="MobiDB-lite"/>
    </source>
</evidence>
<feature type="domain" description="RNA polymerase sigma factor 70 region 4 type 2" evidence="7">
    <location>
        <begin position="115"/>
        <end position="160"/>
    </location>
</feature>
<dbReference type="GO" id="GO:0003677">
    <property type="term" value="F:DNA binding"/>
    <property type="evidence" value="ECO:0007669"/>
    <property type="project" value="InterPro"/>
</dbReference>
<dbReference type="AlphaFoldDB" id="A0A517NWV7"/>
<feature type="domain" description="RNA polymerase sigma-70 region 2" evidence="6">
    <location>
        <begin position="16"/>
        <end position="80"/>
    </location>
</feature>
<evidence type="ECO:0000259" key="7">
    <source>
        <dbReference type="Pfam" id="PF08281"/>
    </source>
</evidence>
<keyword evidence="3" id="KW-0731">Sigma factor</keyword>
<dbReference type="SUPFAM" id="SSF88946">
    <property type="entry name" value="Sigma2 domain of RNA polymerase sigma factors"/>
    <property type="match status" value="1"/>
</dbReference>
<evidence type="ECO:0000313" key="9">
    <source>
        <dbReference type="Proteomes" id="UP000319817"/>
    </source>
</evidence>
<dbReference type="NCBIfam" id="TIGR02937">
    <property type="entry name" value="sigma70-ECF"/>
    <property type="match status" value="1"/>
</dbReference>
<dbReference type="Gene3D" id="1.10.1740.10">
    <property type="match status" value="1"/>
</dbReference>
<evidence type="ECO:0000313" key="8">
    <source>
        <dbReference type="EMBL" id="QDT11615.1"/>
    </source>
</evidence>
<dbReference type="Gene3D" id="1.10.10.10">
    <property type="entry name" value="Winged helix-like DNA-binding domain superfamily/Winged helix DNA-binding domain"/>
    <property type="match status" value="1"/>
</dbReference>
<evidence type="ECO:0000256" key="3">
    <source>
        <dbReference type="ARBA" id="ARBA00023082"/>
    </source>
</evidence>
<evidence type="ECO:0000256" key="4">
    <source>
        <dbReference type="ARBA" id="ARBA00023163"/>
    </source>
</evidence>
<dbReference type="InterPro" id="IPR007627">
    <property type="entry name" value="RNA_pol_sigma70_r2"/>
</dbReference>
<dbReference type="Pfam" id="PF08281">
    <property type="entry name" value="Sigma70_r4_2"/>
    <property type="match status" value="1"/>
</dbReference>
<dbReference type="GO" id="GO:0016987">
    <property type="term" value="F:sigma factor activity"/>
    <property type="evidence" value="ECO:0007669"/>
    <property type="project" value="UniProtKB-KW"/>
</dbReference>
<dbReference type="InterPro" id="IPR013325">
    <property type="entry name" value="RNA_pol_sigma_r2"/>
</dbReference>
<proteinExistence type="inferred from homology"/>
<name>A0A517NWV7_9BACT</name>
<dbReference type="PANTHER" id="PTHR43133:SF51">
    <property type="entry name" value="RNA POLYMERASE SIGMA FACTOR"/>
    <property type="match status" value="1"/>
</dbReference>
<dbReference type="Pfam" id="PF04542">
    <property type="entry name" value="Sigma70_r2"/>
    <property type="match status" value="1"/>
</dbReference>
<dbReference type="PANTHER" id="PTHR43133">
    <property type="entry name" value="RNA POLYMERASE ECF-TYPE SIGMA FACTO"/>
    <property type="match status" value="1"/>
</dbReference>
<dbReference type="CDD" id="cd06171">
    <property type="entry name" value="Sigma70_r4"/>
    <property type="match status" value="1"/>
</dbReference>
<dbReference type="GO" id="GO:0006352">
    <property type="term" value="P:DNA-templated transcription initiation"/>
    <property type="evidence" value="ECO:0007669"/>
    <property type="project" value="InterPro"/>
</dbReference>
<sequence length="170" mass="19256">MDNPNHIDPWLSDVFREFELPLMGYATQLLGNPDRASDVVQDTFVRLCRQERSDVQHCVRPWLYRVCRNRALDVLKKEKRMKTLDEQTAATEVSREVDPQQAAQSRDSSAKAKGLIEQLPARQQEIIRLKIQGGLSYREISDLTGLSVSNVGYLLSTALASVRTRLAATN</sequence>
<evidence type="ECO:0000259" key="6">
    <source>
        <dbReference type="Pfam" id="PF04542"/>
    </source>
</evidence>
<keyword evidence="9" id="KW-1185">Reference proteome</keyword>
<evidence type="ECO:0000256" key="2">
    <source>
        <dbReference type="ARBA" id="ARBA00023015"/>
    </source>
</evidence>
<dbReference type="InterPro" id="IPR013324">
    <property type="entry name" value="RNA_pol_sigma_r3/r4-like"/>
</dbReference>
<feature type="region of interest" description="Disordered" evidence="5">
    <location>
        <begin position="83"/>
        <end position="111"/>
    </location>
</feature>
<evidence type="ECO:0000256" key="1">
    <source>
        <dbReference type="ARBA" id="ARBA00010641"/>
    </source>
</evidence>
<dbReference type="RefSeq" id="WP_145419418.1">
    <property type="nucleotide sequence ID" value="NZ_CP036526.1"/>
</dbReference>
<dbReference type="Proteomes" id="UP000319817">
    <property type="component" value="Chromosome"/>
</dbReference>
<protein>
    <submittedName>
        <fullName evidence="8">RNA polymerase sigma factor SigM</fullName>
    </submittedName>
</protein>
<dbReference type="EMBL" id="CP036526">
    <property type="protein sequence ID" value="QDT11615.1"/>
    <property type="molecule type" value="Genomic_DNA"/>
</dbReference>
<dbReference type="InterPro" id="IPR039425">
    <property type="entry name" value="RNA_pol_sigma-70-like"/>
</dbReference>
<gene>
    <name evidence="8" type="primary">sigM_2</name>
    <name evidence="8" type="ORF">K239x_36150</name>
</gene>
<dbReference type="InterPro" id="IPR013249">
    <property type="entry name" value="RNA_pol_sigma70_r4_t2"/>
</dbReference>
<keyword evidence="2" id="KW-0805">Transcription regulation</keyword>
<dbReference type="InterPro" id="IPR036388">
    <property type="entry name" value="WH-like_DNA-bd_sf"/>
</dbReference>
<dbReference type="InterPro" id="IPR014284">
    <property type="entry name" value="RNA_pol_sigma-70_dom"/>
</dbReference>
<dbReference type="OrthoDB" id="283659at2"/>
<accession>A0A517NWV7</accession>
<dbReference type="SUPFAM" id="SSF88659">
    <property type="entry name" value="Sigma3 and sigma4 domains of RNA polymerase sigma factors"/>
    <property type="match status" value="1"/>
</dbReference>
<reference evidence="8 9" key="1">
    <citation type="submission" date="2019-02" db="EMBL/GenBank/DDBJ databases">
        <title>Deep-cultivation of Planctomycetes and their phenomic and genomic characterization uncovers novel biology.</title>
        <authorList>
            <person name="Wiegand S."/>
            <person name="Jogler M."/>
            <person name="Boedeker C."/>
            <person name="Pinto D."/>
            <person name="Vollmers J."/>
            <person name="Rivas-Marin E."/>
            <person name="Kohn T."/>
            <person name="Peeters S.H."/>
            <person name="Heuer A."/>
            <person name="Rast P."/>
            <person name="Oberbeckmann S."/>
            <person name="Bunk B."/>
            <person name="Jeske O."/>
            <person name="Meyerdierks A."/>
            <person name="Storesund J.E."/>
            <person name="Kallscheuer N."/>
            <person name="Luecker S."/>
            <person name="Lage O.M."/>
            <person name="Pohl T."/>
            <person name="Merkel B.J."/>
            <person name="Hornburger P."/>
            <person name="Mueller R.-W."/>
            <person name="Bruemmer F."/>
            <person name="Labrenz M."/>
            <person name="Spormann A.M."/>
            <person name="Op den Camp H."/>
            <person name="Overmann J."/>
            <person name="Amann R."/>
            <person name="Jetten M.S.M."/>
            <person name="Mascher T."/>
            <person name="Medema M.H."/>
            <person name="Devos D.P."/>
            <person name="Kaster A.-K."/>
            <person name="Ovreas L."/>
            <person name="Rohde M."/>
            <person name="Galperin M.Y."/>
            <person name="Jogler C."/>
        </authorList>
    </citation>
    <scope>NUCLEOTIDE SEQUENCE [LARGE SCALE GENOMIC DNA]</scope>
    <source>
        <strain evidence="8 9">K23_9</strain>
    </source>
</reference>